<dbReference type="InterPro" id="IPR050194">
    <property type="entry name" value="Glycosyltransferase_grp1"/>
</dbReference>
<protein>
    <submittedName>
        <fullName evidence="4">Glycosyltransferase</fullName>
    </submittedName>
</protein>
<comment type="caution">
    <text evidence="4">The sequence shown here is derived from an EMBL/GenBank/DDBJ whole genome shotgun (WGS) entry which is preliminary data.</text>
</comment>
<evidence type="ECO:0000256" key="2">
    <source>
        <dbReference type="ARBA" id="ARBA00022679"/>
    </source>
</evidence>
<dbReference type="PANTHER" id="PTHR45947:SF3">
    <property type="entry name" value="SULFOQUINOVOSYL TRANSFERASE SQD2"/>
    <property type="match status" value="1"/>
</dbReference>
<dbReference type="Gene3D" id="3.40.50.2000">
    <property type="entry name" value="Glycogen Phosphorylase B"/>
    <property type="match status" value="2"/>
</dbReference>
<sequence length="339" mass="35741">MRILLVSQMYPGPDAPDLGTFVAGLERELEGRGHEIARAVVSRRGGRGRHVMLARDVARTARSFRPDVVYAHFLVPAGLLAALAGRAPLVVTAHGQDVANAHTSRAVREATRLAVHRARAVIAVSAWLRDRLVEAVPSAAAKIEVVDCGVDLARFAPRSQDAARAAVGWDPAGTAFLCIGSLSERKNVLRLARAFEHRGEGELAFVGDGPLRPALAGRSRIRLAGPVPHDEVPVWIAASDVVCQPSLVEPFGLATLEAMACGRAVVATKVGGPPAFVAPGAGVLVDPEDGDALAAALTEAAALPRPNAAARTAAEAHDVRRQAERVEEILLRAARDRRA</sequence>
<dbReference type="InterPro" id="IPR028098">
    <property type="entry name" value="Glyco_trans_4-like_N"/>
</dbReference>
<dbReference type="SUPFAM" id="SSF53756">
    <property type="entry name" value="UDP-Glycosyltransferase/glycogen phosphorylase"/>
    <property type="match status" value="1"/>
</dbReference>
<dbReference type="EMBL" id="QQZY01000001">
    <property type="protein sequence ID" value="RDI75878.1"/>
    <property type="molecule type" value="Genomic_DNA"/>
</dbReference>
<evidence type="ECO:0000256" key="1">
    <source>
        <dbReference type="ARBA" id="ARBA00022676"/>
    </source>
</evidence>
<evidence type="ECO:0000313" key="5">
    <source>
        <dbReference type="Proteomes" id="UP000254134"/>
    </source>
</evidence>
<evidence type="ECO:0000313" key="4">
    <source>
        <dbReference type="EMBL" id="RDI75878.1"/>
    </source>
</evidence>
<gene>
    <name evidence="4" type="ORF">Gocc_0297</name>
</gene>
<dbReference type="OrthoDB" id="9781738at2"/>
<proteinExistence type="predicted"/>
<dbReference type="Pfam" id="PF13692">
    <property type="entry name" value="Glyco_trans_1_4"/>
    <property type="match status" value="1"/>
</dbReference>
<keyword evidence="5" id="KW-1185">Reference proteome</keyword>
<feature type="domain" description="Glycosyltransferase subfamily 4-like N-terminal" evidence="3">
    <location>
        <begin position="29"/>
        <end position="154"/>
    </location>
</feature>
<accession>A0A7M2Z0D5</accession>
<keyword evidence="1" id="KW-0328">Glycosyltransferase</keyword>
<organism evidence="4 5">
    <name type="scientific">Gaiella occulta</name>
    <dbReference type="NCBI Taxonomy" id="1002870"/>
    <lineage>
        <taxon>Bacteria</taxon>
        <taxon>Bacillati</taxon>
        <taxon>Actinomycetota</taxon>
        <taxon>Thermoleophilia</taxon>
        <taxon>Gaiellales</taxon>
        <taxon>Gaiellaceae</taxon>
        <taxon>Gaiella</taxon>
    </lineage>
</organism>
<dbReference type="RefSeq" id="WP_114794759.1">
    <property type="nucleotide sequence ID" value="NZ_QQZY01000001.1"/>
</dbReference>
<dbReference type="Proteomes" id="UP000254134">
    <property type="component" value="Unassembled WGS sequence"/>
</dbReference>
<evidence type="ECO:0000259" key="3">
    <source>
        <dbReference type="Pfam" id="PF13439"/>
    </source>
</evidence>
<name>A0A7M2Z0D5_9ACTN</name>
<dbReference type="Pfam" id="PF13439">
    <property type="entry name" value="Glyco_transf_4"/>
    <property type="match status" value="1"/>
</dbReference>
<keyword evidence="2 4" id="KW-0808">Transferase</keyword>
<dbReference type="GO" id="GO:0016757">
    <property type="term" value="F:glycosyltransferase activity"/>
    <property type="evidence" value="ECO:0007669"/>
    <property type="project" value="UniProtKB-KW"/>
</dbReference>
<reference evidence="5" key="2">
    <citation type="journal article" date="2019" name="MicrobiologyOpen">
        <title>High-quality draft genome sequence of Gaiella occulta isolated from a 150 meter deep mineral water borehole and comparison with the genome sequences of other deep-branching lineages of the phylum Actinobacteria.</title>
        <authorList>
            <person name="Severino R."/>
            <person name="Froufe H.J.C."/>
            <person name="Barroso C."/>
            <person name="Albuquerque L."/>
            <person name="Lobo-da-Cunha A."/>
            <person name="da Costa M.S."/>
            <person name="Egas C."/>
        </authorList>
    </citation>
    <scope>NUCLEOTIDE SEQUENCE [LARGE SCALE GENOMIC DNA]</scope>
    <source>
        <strain evidence="5">F2-233</strain>
    </source>
</reference>
<reference evidence="4 5" key="1">
    <citation type="submission" date="2018-07" db="EMBL/GenBank/DDBJ databases">
        <title>High-quality-draft genome sequence of Gaiella occulta.</title>
        <authorList>
            <person name="Severino R."/>
            <person name="Froufe H.J.C."/>
            <person name="Rainey F.A."/>
            <person name="Barroso C."/>
            <person name="Albuquerque L."/>
            <person name="Lobo-Da-Cunha A."/>
            <person name="Da Costa M.S."/>
            <person name="Egas C."/>
        </authorList>
    </citation>
    <scope>NUCLEOTIDE SEQUENCE [LARGE SCALE GENOMIC DNA]</scope>
    <source>
        <strain evidence="4 5">F2-233</strain>
    </source>
</reference>
<dbReference type="GO" id="GO:1901137">
    <property type="term" value="P:carbohydrate derivative biosynthetic process"/>
    <property type="evidence" value="ECO:0007669"/>
    <property type="project" value="UniProtKB-ARBA"/>
</dbReference>
<dbReference type="PANTHER" id="PTHR45947">
    <property type="entry name" value="SULFOQUINOVOSYL TRANSFERASE SQD2"/>
    <property type="match status" value="1"/>
</dbReference>
<dbReference type="AlphaFoldDB" id="A0A7M2Z0D5"/>